<evidence type="ECO:0000256" key="1">
    <source>
        <dbReference type="ARBA" id="ARBA00022723"/>
    </source>
</evidence>
<dbReference type="Gramene" id="KVF40792">
    <property type="protein sequence ID" value="KVF40792"/>
    <property type="gene ID" value="Ccrd_026771"/>
</dbReference>
<proteinExistence type="predicted"/>
<dbReference type="AlphaFoldDB" id="A0A103JXU3"/>
<dbReference type="Proteomes" id="UP000243975">
    <property type="component" value="Unassembled WGS sequence"/>
</dbReference>
<keyword evidence="2" id="KW-0460">Magnesium</keyword>
<sequence>MKICFLGFYNTINLITYDNFTNNTGLLILPYLKKAWADLCKSYLVEAKWYQNGHTPTLQEYLDNAYISISGSTILMHCYFLTSMTSTQEILQCLERTNNIVRYSSLILRLADDLGTFSDEMARGDNPKAINCYMNETGATEAEARNYMKLLISKTWKKLNKEVTGVAGSQFLQEFVDCATNLARMAQFMYGEGDGFGRPELVTKSYILSLLFNPIQGLH</sequence>
<dbReference type="Pfam" id="PF03936">
    <property type="entry name" value="Terpene_synth_C"/>
    <property type="match status" value="1"/>
</dbReference>
<dbReference type="OMA" id="IECAINI"/>
<comment type="caution">
    <text evidence="4">The sequence shown here is derived from an EMBL/GenBank/DDBJ whole genome shotgun (WGS) entry which is preliminary data.</text>
</comment>
<dbReference type="GO" id="GO:0010333">
    <property type="term" value="F:terpene synthase activity"/>
    <property type="evidence" value="ECO:0007669"/>
    <property type="project" value="InterPro"/>
</dbReference>
<dbReference type="PANTHER" id="PTHR31225:SF9">
    <property type="entry name" value="TERPENE SYNTHASE 10"/>
    <property type="match status" value="1"/>
</dbReference>
<evidence type="ECO:0000256" key="2">
    <source>
        <dbReference type="ARBA" id="ARBA00022842"/>
    </source>
</evidence>
<dbReference type="InterPro" id="IPR008949">
    <property type="entry name" value="Isoprenoid_synthase_dom_sf"/>
</dbReference>
<dbReference type="Gene3D" id="1.10.600.10">
    <property type="entry name" value="Farnesyl Diphosphate Synthase"/>
    <property type="match status" value="1"/>
</dbReference>
<dbReference type="GO" id="GO:0016114">
    <property type="term" value="P:terpenoid biosynthetic process"/>
    <property type="evidence" value="ECO:0007669"/>
    <property type="project" value="InterPro"/>
</dbReference>
<name>A0A103JXU3_CYNCS</name>
<gene>
    <name evidence="4" type="ORF">Ccrd_026771</name>
</gene>
<accession>A0A103JXU3</accession>
<dbReference type="GO" id="GO:0000287">
    <property type="term" value="F:magnesium ion binding"/>
    <property type="evidence" value="ECO:0007669"/>
    <property type="project" value="InterPro"/>
</dbReference>
<dbReference type="PANTHER" id="PTHR31225">
    <property type="entry name" value="OS04G0344100 PROTEIN-RELATED"/>
    <property type="match status" value="1"/>
</dbReference>
<keyword evidence="5" id="KW-1185">Reference proteome</keyword>
<dbReference type="EMBL" id="LEKV01009456">
    <property type="protein sequence ID" value="KVF40792.1"/>
    <property type="molecule type" value="Genomic_DNA"/>
</dbReference>
<evidence type="ECO:0000259" key="3">
    <source>
        <dbReference type="Pfam" id="PF03936"/>
    </source>
</evidence>
<evidence type="ECO:0000313" key="5">
    <source>
        <dbReference type="Proteomes" id="UP000243975"/>
    </source>
</evidence>
<dbReference type="InterPro" id="IPR005630">
    <property type="entry name" value="Terpene_synthase_metal-bd"/>
</dbReference>
<dbReference type="SUPFAM" id="SSF48576">
    <property type="entry name" value="Terpenoid synthases"/>
    <property type="match status" value="1"/>
</dbReference>
<dbReference type="STRING" id="59895.A0A103JXU3"/>
<evidence type="ECO:0000313" key="4">
    <source>
        <dbReference type="EMBL" id="KVF40792.1"/>
    </source>
</evidence>
<organism evidence="4 5">
    <name type="scientific">Cynara cardunculus var. scolymus</name>
    <name type="common">Globe artichoke</name>
    <name type="synonym">Cynara scolymus</name>
    <dbReference type="NCBI Taxonomy" id="59895"/>
    <lineage>
        <taxon>Eukaryota</taxon>
        <taxon>Viridiplantae</taxon>
        <taxon>Streptophyta</taxon>
        <taxon>Embryophyta</taxon>
        <taxon>Tracheophyta</taxon>
        <taxon>Spermatophyta</taxon>
        <taxon>Magnoliopsida</taxon>
        <taxon>eudicotyledons</taxon>
        <taxon>Gunneridae</taxon>
        <taxon>Pentapetalae</taxon>
        <taxon>asterids</taxon>
        <taxon>campanulids</taxon>
        <taxon>Asterales</taxon>
        <taxon>Asteraceae</taxon>
        <taxon>Carduoideae</taxon>
        <taxon>Cardueae</taxon>
        <taxon>Carduinae</taxon>
        <taxon>Cynara</taxon>
    </lineage>
</organism>
<reference evidence="4 5" key="1">
    <citation type="journal article" date="2016" name="Sci. Rep.">
        <title>The genome sequence of the outbreeding globe artichoke constructed de novo incorporating a phase-aware low-pass sequencing strategy of F1 progeny.</title>
        <authorList>
            <person name="Scaglione D."/>
            <person name="Reyes-Chin-Wo S."/>
            <person name="Acquadro A."/>
            <person name="Froenicke L."/>
            <person name="Portis E."/>
            <person name="Beitel C."/>
            <person name="Tirone M."/>
            <person name="Mauro R."/>
            <person name="Lo Monaco A."/>
            <person name="Mauromicale G."/>
            <person name="Faccioli P."/>
            <person name="Cattivelli L."/>
            <person name="Rieseberg L."/>
            <person name="Michelmore R."/>
            <person name="Lanteri S."/>
        </authorList>
    </citation>
    <scope>NUCLEOTIDE SEQUENCE [LARGE SCALE GENOMIC DNA]</scope>
    <source>
        <strain evidence="4">2C</strain>
    </source>
</reference>
<protein>
    <submittedName>
        <fullName evidence="4">Terpene synthase, metal-binding domain-containing protein</fullName>
    </submittedName>
</protein>
<feature type="domain" description="Terpene synthase metal-binding" evidence="3">
    <location>
        <begin position="1"/>
        <end position="158"/>
    </location>
</feature>
<keyword evidence="1" id="KW-0479">Metal-binding</keyword>
<dbReference type="InterPro" id="IPR050148">
    <property type="entry name" value="Terpene_synthase-like"/>
</dbReference>